<dbReference type="Pfam" id="PF09588">
    <property type="entry name" value="YqaJ"/>
    <property type="match status" value="1"/>
</dbReference>
<dbReference type="CDD" id="cd22343">
    <property type="entry name" value="PDDEXK_lambda_exonuclease-like"/>
    <property type="match status" value="1"/>
</dbReference>
<dbReference type="InterPro" id="IPR051703">
    <property type="entry name" value="NF-kappa-B_Signaling_Reg"/>
</dbReference>
<keyword evidence="3" id="KW-1185">Reference proteome</keyword>
<proteinExistence type="predicted"/>
<protein>
    <recommendedName>
        <fullName evidence="1">YqaJ viral recombinase domain-containing protein</fullName>
    </recommendedName>
</protein>
<dbReference type="OrthoDB" id="421276at2759"/>
<evidence type="ECO:0000313" key="2">
    <source>
        <dbReference type="EMBL" id="GAQ91455.1"/>
    </source>
</evidence>
<dbReference type="Proteomes" id="UP000054558">
    <property type="component" value="Unassembled WGS sequence"/>
</dbReference>
<reference evidence="2 3" key="1">
    <citation type="journal article" date="2014" name="Nat. Commun.">
        <title>Klebsormidium flaccidum genome reveals primary factors for plant terrestrial adaptation.</title>
        <authorList>
            <person name="Hori K."/>
            <person name="Maruyama F."/>
            <person name="Fujisawa T."/>
            <person name="Togashi T."/>
            <person name="Yamamoto N."/>
            <person name="Seo M."/>
            <person name="Sato S."/>
            <person name="Yamada T."/>
            <person name="Mori H."/>
            <person name="Tajima N."/>
            <person name="Moriyama T."/>
            <person name="Ikeuchi M."/>
            <person name="Watanabe M."/>
            <person name="Wada H."/>
            <person name="Kobayashi K."/>
            <person name="Saito M."/>
            <person name="Masuda T."/>
            <person name="Sasaki-Sekimoto Y."/>
            <person name="Mashiguchi K."/>
            <person name="Awai K."/>
            <person name="Shimojima M."/>
            <person name="Masuda S."/>
            <person name="Iwai M."/>
            <person name="Nobusawa T."/>
            <person name="Narise T."/>
            <person name="Kondo S."/>
            <person name="Saito H."/>
            <person name="Sato R."/>
            <person name="Murakawa M."/>
            <person name="Ihara Y."/>
            <person name="Oshima-Yamada Y."/>
            <person name="Ohtaka K."/>
            <person name="Satoh M."/>
            <person name="Sonobe K."/>
            <person name="Ishii M."/>
            <person name="Ohtani R."/>
            <person name="Kanamori-Sato M."/>
            <person name="Honoki R."/>
            <person name="Miyazaki D."/>
            <person name="Mochizuki H."/>
            <person name="Umetsu J."/>
            <person name="Higashi K."/>
            <person name="Shibata D."/>
            <person name="Kamiya Y."/>
            <person name="Sato N."/>
            <person name="Nakamura Y."/>
            <person name="Tabata S."/>
            <person name="Ida S."/>
            <person name="Kurokawa K."/>
            <person name="Ohta H."/>
        </authorList>
    </citation>
    <scope>NUCLEOTIDE SEQUENCE [LARGE SCALE GENOMIC DNA]</scope>
    <source>
        <strain evidence="2 3">NIES-2285</strain>
    </source>
</reference>
<evidence type="ECO:0000313" key="3">
    <source>
        <dbReference type="Proteomes" id="UP000054558"/>
    </source>
</evidence>
<sequence length="341" mass="39151">MVQTDEEVDLQLIHLFERNASNFGKLAVAIVAAGREERGDPNTISVSEVEGAALIIGRLKCIYKRKKMSQVQIHPTIQHLLSLPQPAQRTPEWFAARYQRLTASDIATSLGENPYERPDMLILKKTGHGEKFEGNEATRHGQFWEEHVQNLFCERLGWNHYDSGLLLHPTIDFLGGSPDGLLSRPDGSDCALLEIKCPLRRQIKHGEIPPYYTGQVQLCMEIANVDKIFFVQFQPETLISDEIFSVLEIARDRDWFAERLPILKAFWLEVLHCREFEVEHVLARIEAAKRPKRVRVPKVVISIEDEEEEEEVRCMIVVPDQKHQPIPREPVPTPPCLIRYP</sequence>
<dbReference type="GO" id="GO:0006281">
    <property type="term" value="P:DNA repair"/>
    <property type="evidence" value="ECO:0007669"/>
    <property type="project" value="UniProtKB-ARBA"/>
</dbReference>
<dbReference type="NCBIfam" id="TIGR03033">
    <property type="entry name" value="phage_rel_nuc"/>
    <property type="match status" value="1"/>
</dbReference>
<dbReference type="SUPFAM" id="SSF52980">
    <property type="entry name" value="Restriction endonuclease-like"/>
    <property type="match status" value="1"/>
</dbReference>
<dbReference type="EMBL" id="DF237738">
    <property type="protein sequence ID" value="GAQ91455.1"/>
    <property type="molecule type" value="Genomic_DNA"/>
</dbReference>
<feature type="domain" description="YqaJ viral recombinase" evidence="1">
    <location>
        <begin position="92"/>
        <end position="224"/>
    </location>
</feature>
<dbReference type="Gene3D" id="3.90.320.10">
    <property type="match status" value="1"/>
</dbReference>
<dbReference type="InterPro" id="IPR011604">
    <property type="entry name" value="PDDEXK-like_dom_sf"/>
</dbReference>
<organism evidence="2 3">
    <name type="scientific">Klebsormidium nitens</name>
    <name type="common">Green alga</name>
    <name type="synonym">Ulothrix nitens</name>
    <dbReference type="NCBI Taxonomy" id="105231"/>
    <lineage>
        <taxon>Eukaryota</taxon>
        <taxon>Viridiplantae</taxon>
        <taxon>Streptophyta</taxon>
        <taxon>Klebsormidiophyceae</taxon>
        <taxon>Klebsormidiales</taxon>
        <taxon>Klebsormidiaceae</taxon>
        <taxon>Klebsormidium</taxon>
    </lineage>
</organism>
<dbReference type="STRING" id="105231.A0A1Y1IKQ5"/>
<evidence type="ECO:0000259" key="1">
    <source>
        <dbReference type="Pfam" id="PF09588"/>
    </source>
</evidence>
<dbReference type="PANTHER" id="PTHR46609">
    <property type="entry name" value="EXONUCLEASE, PHAGE-TYPE/RECB, C-TERMINAL DOMAIN-CONTAINING PROTEIN"/>
    <property type="match status" value="1"/>
</dbReference>
<dbReference type="PANTHER" id="PTHR46609:SF6">
    <property type="entry name" value="EXONUCLEASE, PHAGE-TYPE_RECB, C-TERMINAL DOMAIN-CONTAINING PROTEIN-RELATED"/>
    <property type="match status" value="1"/>
</dbReference>
<dbReference type="InterPro" id="IPR017482">
    <property type="entry name" value="Lambda-type_endonuclease"/>
</dbReference>
<dbReference type="AlphaFoldDB" id="A0A1Y1IKQ5"/>
<dbReference type="OMA" id="NEFWREC"/>
<dbReference type="InterPro" id="IPR011335">
    <property type="entry name" value="Restrct_endonuc-II-like"/>
</dbReference>
<name>A0A1Y1IKQ5_KLENI</name>
<accession>A0A1Y1IKQ5</accession>
<dbReference type="InterPro" id="IPR019080">
    <property type="entry name" value="YqaJ_viral_recombinase"/>
</dbReference>
<gene>
    <name evidence="2" type="ORF">KFL_007890020</name>
</gene>